<dbReference type="Pfam" id="PF14509">
    <property type="entry name" value="GH97_C"/>
    <property type="match status" value="1"/>
</dbReference>
<sequence>MKYKINFILGIVFLTNVIIAKAQTKLYQLLSPDTKIALNISAGATLTYSVNYNKKQVLLPSKLSVSLGDGKILGVNNKVEKILKRSVEQDIKPQYGMAANYKDVYNEIAIKFKGNYEVIFRVFNNGVAYRFKTALPGRIKVNEEQINYQLTADAEAWIQTTNSFQFSYEEQFFKKKISSLIGKPIASLPFVTESNGIKVAITESDLLDYPGYYLTYAGNNTLKGISPKFILKDTTGGQDNFNKLSLLDADYIAETEGTRDFPWRLMILEQNDKDLLYNNLVYLLASESKIEDTSWIKPGKVSWDWWNANNLTGVDFKSGFNTATYKYFIDFAAENKLEYIMMDEGWSDQFDLLKVNDGSVVTSGTTALSGTLDMPYLFNYAKQKGVGIILWCVWHTLDRQMIEALDQFQKWGVKGVKVDFMNRDDQTVVRFYERLAKEAAKRKMIIDFHAAYKPTGLERTYPNILNFEAVQGLEWNKFSDVDILTQATILPFTRMLAGPMDYTPGGLYNSNLLDYRKSFFRPMTLGTRCNQLAMFTMYYAPFEMLADAPTAYQKEPEILAYLAAMPNTWDETIPLEGKIGDHAVIARRKGSTWHIAGLNNWTGKNVKIKFDFLDAGDYQATIFSDGINANRIGSDYKKTTQKIDKASSLELQMANGGGFAIKLEKIK</sequence>
<dbReference type="InterPro" id="IPR017853">
    <property type="entry name" value="GH"/>
</dbReference>
<dbReference type="SUPFAM" id="SSF51445">
    <property type="entry name" value="(Trans)glycosidases"/>
    <property type="match status" value="1"/>
</dbReference>
<dbReference type="InterPro" id="IPR052720">
    <property type="entry name" value="Glycosyl_hydrolase_97"/>
</dbReference>
<accession>A0A4R0PYZ3</accession>
<keyword evidence="4" id="KW-0106">Calcium</keyword>
<dbReference type="PANTHER" id="PTHR35803:SF2">
    <property type="entry name" value="RETAINING ALPHA-GALACTOSIDASE"/>
    <property type="match status" value="1"/>
</dbReference>
<evidence type="ECO:0000256" key="2">
    <source>
        <dbReference type="ARBA" id="ARBA00011245"/>
    </source>
</evidence>
<dbReference type="EMBL" id="SJSO01000004">
    <property type="protein sequence ID" value="TCD28341.1"/>
    <property type="molecule type" value="Genomic_DNA"/>
</dbReference>
<name>A0A4R0PYZ3_9SPHI</name>
<dbReference type="AlphaFoldDB" id="A0A4R0PYZ3"/>
<keyword evidence="5" id="KW-0326">Glycosidase</keyword>
<dbReference type="InterPro" id="IPR019563">
    <property type="entry name" value="GH97_catalytic"/>
</dbReference>
<reference evidence="9 10" key="1">
    <citation type="submission" date="2019-02" db="EMBL/GenBank/DDBJ databases">
        <title>Pedobacter sp. RP-3-21 sp. nov., isolated from Arctic soil.</title>
        <authorList>
            <person name="Dahal R.H."/>
        </authorList>
    </citation>
    <scope>NUCLEOTIDE SEQUENCE [LARGE SCALE GENOMIC DNA]</scope>
    <source>
        <strain evidence="9 10">RP-3-21</strain>
    </source>
</reference>
<evidence type="ECO:0000256" key="3">
    <source>
        <dbReference type="ARBA" id="ARBA00022801"/>
    </source>
</evidence>
<comment type="caution">
    <text evidence="9">The sequence shown here is derived from an EMBL/GenBank/DDBJ whole genome shotgun (WGS) entry which is preliminary data.</text>
</comment>
<comment type="subunit">
    <text evidence="2">Monomer.</text>
</comment>
<evidence type="ECO:0000256" key="4">
    <source>
        <dbReference type="ARBA" id="ARBA00022837"/>
    </source>
</evidence>
<dbReference type="GO" id="GO:0016798">
    <property type="term" value="F:hydrolase activity, acting on glycosyl bonds"/>
    <property type="evidence" value="ECO:0007669"/>
    <property type="project" value="UniProtKB-KW"/>
</dbReference>
<proteinExistence type="predicted"/>
<gene>
    <name evidence="9" type="ORF">EZ456_06560</name>
</gene>
<keyword evidence="3 9" id="KW-0378">Hydrolase</keyword>
<dbReference type="InterPro" id="IPR013785">
    <property type="entry name" value="Aldolase_TIM"/>
</dbReference>
<dbReference type="OrthoDB" id="57532at2"/>
<dbReference type="PANTHER" id="PTHR35803">
    <property type="entry name" value="GLUCAN 1,4-ALPHA-GLUCOSIDASE SUSB-RELATED"/>
    <property type="match status" value="1"/>
</dbReference>
<evidence type="ECO:0000256" key="5">
    <source>
        <dbReference type="ARBA" id="ARBA00023295"/>
    </source>
</evidence>
<feature type="domain" description="Glycosyl-hydrolase 97 catalytic" evidence="6">
    <location>
        <begin position="305"/>
        <end position="470"/>
    </location>
</feature>
<dbReference type="InterPro" id="IPR029486">
    <property type="entry name" value="GH97_N"/>
</dbReference>
<comment type="cofactor">
    <cofactor evidence="1">
        <name>Ca(2+)</name>
        <dbReference type="ChEBI" id="CHEBI:29108"/>
    </cofactor>
</comment>
<dbReference type="GO" id="GO:0030246">
    <property type="term" value="F:carbohydrate binding"/>
    <property type="evidence" value="ECO:0007669"/>
    <property type="project" value="InterPro"/>
</dbReference>
<organism evidence="9 10">
    <name type="scientific">Pedobacter psychrodurus</name>
    <dbReference type="NCBI Taxonomy" id="2530456"/>
    <lineage>
        <taxon>Bacteria</taxon>
        <taxon>Pseudomonadati</taxon>
        <taxon>Bacteroidota</taxon>
        <taxon>Sphingobacteriia</taxon>
        <taxon>Sphingobacteriales</taxon>
        <taxon>Sphingobacteriaceae</taxon>
        <taxon>Pedobacter</taxon>
    </lineage>
</organism>
<keyword evidence="10" id="KW-1185">Reference proteome</keyword>
<dbReference type="Pfam" id="PF14508">
    <property type="entry name" value="GH97_N"/>
    <property type="match status" value="1"/>
</dbReference>
<feature type="domain" description="Glycosyl-hydrolase 97 C-terminal oligomerisation" evidence="8">
    <location>
        <begin position="568"/>
        <end position="663"/>
    </location>
</feature>
<evidence type="ECO:0000313" key="10">
    <source>
        <dbReference type="Proteomes" id="UP000293925"/>
    </source>
</evidence>
<evidence type="ECO:0000259" key="8">
    <source>
        <dbReference type="Pfam" id="PF14509"/>
    </source>
</evidence>
<protein>
    <submittedName>
        <fullName evidence="9">Glycoside hydrolase family 97 protein</fullName>
    </submittedName>
</protein>
<dbReference type="Gene3D" id="2.60.40.1180">
    <property type="entry name" value="Golgi alpha-mannosidase II"/>
    <property type="match status" value="1"/>
</dbReference>
<evidence type="ECO:0000259" key="6">
    <source>
        <dbReference type="Pfam" id="PF10566"/>
    </source>
</evidence>
<dbReference type="Gene3D" id="2.70.98.10">
    <property type="match status" value="1"/>
</dbReference>
<feature type="domain" description="Glycosyl-hydrolase 97 N-terminal" evidence="7">
    <location>
        <begin position="30"/>
        <end position="285"/>
    </location>
</feature>
<evidence type="ECO:0000259" key="7">
    <source>
        <dbReference type="Pfam" id="PF14508"/>
    </source>
</evidence>
<dbReference type="Gene3D" id="3.20.20.70">
    <property type="entry name" value="Aldolase class I"/>
    <property type="match status" value="1"/>
</dbReference>
<dbReference type="InterPro" id="IPR029483">
    <property type="entry name" value="GH97_C"/>
</dbReference>
<dbReference type="Proteomes" id="UP000293925">
    <property type="component" value="Unassembled WGS sequence"/>
</dbReference>
<dbReference type="InterPro" id="IPR013780">
    <property type="entry name" value="Glyco_hydro_b"/>
</dbReference>
<dbReference type="InterPro" id="IPR014718">
    <property type="entry name" value="GH-type_carb-bd"/>
</dbReference>
<dbReference type="RefSeq" id="WP_131528490.1">
    <property type="nucleotide sequence ID" value="NZ_SJSO01000004.1"/>
</dbReference>
<dbReference type="Pfam" id="PF10566">
    <property type="entry name" value="Glyco_hydro_97"/>
    <property type="match status" value="1"/>
</dbReference>
<evidence type="ECO:0000256" key="1">
    <source>
        <dbReference type="ARBA" id="ARBA00001913"/>
    </source>
</evidence>
<evidence type="ECO:0000313" key="9">
    <source>
        <dbReference type="EMBL" id="TCD28341.1"/>
    </source>
</evidence>